<keyword evidence="3 4" id="KW-0408">Iron</keyword>
<sequence length="577" mass="65401">MLRLLSQLCLMFLYCEAINNHAKVGFETLMTEFTNASVTKVSGEFPDWINGRFIRQIGGSFGDLDSPNPMERIEHWFDGVGGAGMYHINGGDIKFTNRFYDSRGYNIWKSYNYDWSKSQVSWATPFSPFNLTKLKENQNMFRDKLDSNPQVSFWKLGDNIEAVTETVQGMLLDKYTMESKGGYDFKESPPLGQPTGSILINNPAHDRIDKETGELWSVAGAIVPLTPRGLGGPADSKLLLYQVINDTRIVKGEINLGNFSLGECNPVAKTPYPDTSKLMPYLHSFTITKNYIIIPGTSMLMDYCEFFMYRPETTPTFKKIWTFMKAVKSKVYVVDKSNMKVVASMEIDPMFVTHQLNAYEKDGKIMADMLIYDDERVYYDLKVRDLYNGTNFVTDIARLVIDTSNWSITKQHLTKDYPVNAEFSHVNNAFHGREYKYAYIVMDVLHENSTILKLNVDTKEELRYDPGFGLMPWEPIFIPKPGATVEDDGFLLLNGISIPDNKTFFALIDAKTMKETARVLAPALLPAGIHNRFYAEPSIMPRMSTTVPTTVKPGNGVTRITQSFVLATLIAVIAIWL</sequence>
<evidence type="ECO:0000256" key="3">
    <source>
        <dbReference type="ARBA" id="ARBA00023004"/>
    </source>
</evidence>
<dbReference type="PANTHER" id="PTHR10543:SF129">
    <property type="entry name" value="CAROTENOID OXYGENASE"/>
    <property type="match status" value="1"/>
</dbReference>
<reference evidence="5" key="1">
    <citation type="submission" date="2022-03" db="EMBL/GenBank/DDBJ databases">
        <authorList>
            <person name="Martin C."/>
        </authorList>
    </citation>
    <scope>NUCLEOTIDE SEQUENCE</scope>
</reference>
<protein>
    <submittedName>
        <fullName evidence="5">Uncharacterized protein</fullName>
    </submittedName>
</protein>
<comment type="cofactor">
    <cofactor evidence="4">
        <name>Fe(2+)</name>
        <dbReference type="ChEBI" id="CHEBI:29033"/>
    </cofactor>
    <text evidence="4">Binds 1 Fe(2+) ion per subunit.</text>
</comment>
<dbReference type="GO" id="GO:0010436">
    <property type="term" value="F:carotenoid dioxygenase activity"/>
    <property type="evidence" value="ECO:0007669"/>
    <property type="project" value="TreeGrafter"/>
</dbReference>
<dbReference type="Proteomes" id="UP000749559">
    <property type="component" value="Unassembled WGS sequence"/>
</dbReference>
<feature type="binding site" evidence="4">
    <location>
        <position position="530"/>
    </location>
    <ligand>
        <name>Fe cation</name>
        <dbReference type="ChEBI" id="CHEBI:24875"/>
        <note>catalytic</note>
    </ligand>
</feature>
<name>A0A8J1UGC6_OWEFU</name>
<dbReference type="AlphaFoldDB" id="A0A8J1UGC6"/>
<gene>
    <name evidence="5" type="ORF">OFUS_LOCUS8017</name>
</gene>
<evidence type="ECO:0000313" key="5">
    <source>
        <dbReference type="EMBL" id="CAH1781439.1"/>
    </source>
</evidence>
<comment type="caution">
    <text evidence="5">The sequence shown here is derived from an EMBL/GenBank/DDBJ whole genome shotgun (WGS) entry which is preliminary data.</text>
</comment>
<evidence type="ECO:0000313" key="6">
    <source>
        <dbReference type="Proteomes" id="UP000749559"/>
    </source>
</evidence>
<feature type="binding site" evidence="4">
    <location>
        <position position="283"/>
    </location>
    <ligand>
        <name>Fe cation</name>
        <dbReference type="ChEBI" id="CHEBI:24875"/>
        <note>catalytic</note>
    </ligand>
</feature>
<dbReference type="InterPro" id="IPR004294">
    <property type="entry name" value="Carotenoid_Oase"/>
</dbReference>
<dbReference type="GO" id="GO:0016121">
    <property type="term" value="P:carotene catabolic process"/>
    <property type="evidence" value="ECO:0007669"/>
    <property type="project" value="TreeGrafter"/>
</dbReference>
<keyword evidence="6" id="KW-1185">Reference proteome</keyword>
<dbReference type="GO" id="GO:0046872">
    <property type="term" value="F:metal ion binding"/>
    <property type="evidence" value="ECO:0007669"/>
    <property type="project" value="UniProtKB-KW"/>
</dbReference>
<feature type="binding site" evidence="4">
    <location>
        <position position="205"/>
    </location>
    <ligand>
        <name>Fe cation</name>
        <dbReference type="ChEBI" id="CHEBI:24875"/>
        <note>catalytic</note>
    </ligand>
</feature>
<organism evidence="5 6">
    <name type="scientific">Owenia fusiformis</name>
    <name type="common">Polychaete worm</name>
    <dbReference type="NCBI Taxonomy" id="6347"/>
    <lineage>
        <taxon>Eukaryota</taxon>
        <taxon>Metazoa</taxon>
        <taxon>Spiralia</taxon>
        <taxon>Lophotrochozoa</taxon>
        <taxon>Annelida</taxon>
        <taxon>Polychaeta</taxon>
        <taxon>Sedentaria</taxon>
        <taxon>Canalipalpata</taxon>
        <taxon>Sabellida</taxon>
        <taxon>Oweniida</taxon>
        <taxon>Oweniidae</taxon>
        <taxon>Owenia</taxon>
    </lineage>
</organism>
<accession>A0A8J1UGC6</accession>
<dbReference type="Pfam" id="PF03055">
    <property type="entry name" value="RPE65"/>
    <property type="match status" value="1"/>
</dbReference>
<keyword evidence="2 4" id="KW-0479">Metal-binding</keyword>
<dbReference type="GO" id="GO:0042574">
    <property type="term" value="P:retinal metabolic process"/>
    <property type="evidence" value="ECO:0007669"/>
    <property type="project" value="TreeGrafter"/>
</dbReference>
<dbReference type="GO" id="GO:0003834">
    <property type="term" value="F:beta-carotene 15,15'-dioxygenase activity"/>
    <property type="evidence" value="ECO:0007669"/>
    <property type="project" value="TreeGrafter"/>
</dbReference>
<comment type="similarity">
    <text evidence="1">Belongs to the carotenoid oxygenase family.</text>
</comment>
<dbReference type="OrthoDB" id="1069523at2759"/>
<evidence type="ECO:0000256" key="1">
    <source>
        <dbReference type="ARBA" id="ARBA00006787"/>
    </source>
</evidence>
<evidence type="ECO:0000256" key="2">
    <source>
        <dbReference type="ARBA" id="ARBA00022723"/>
    </source>
</evidence>
<evidence type="ECO:0000256" key="4">
    <source>
        <dbReference type="PIRSR" id="PIRSR604294-1"/>
    </source>
</evidence>
<proteinExistence type="inferred from homology"/>
<feature type="binding site" evidence="4">
    <location>
        <position position="354"/>
    </location>
    <ligand>
        <name>Fe cation</name>
        <dbReference type="ChEBI" id="CHEBI:24875"/>
        <note>catalytic</note>
    </ligand>
</feature>
<dbReference type="EMBL" id="CAIIXF020000004">
    <property type="protein sequence ID" value="CAH1781439.1"/>
    <property type="molecule type" value="Genomic_DNA"/>
</dbReference>
<dbReference type="PANTHER" id="PTHR10543">
    <property type="entry name" value="BETA-CAROTENE DIOXYGENASE"/>
    <property type="match status" value="1"/>
</dbReference>